<name>D1PXA9_9BACT</name>
<evidence type="ECO:0000313" key="1">
    <source>
        <dbReference type="EMBL" id="EFA43993.1"/>
    </source>
</evidence>
<accession>D1PXA9</accession>
<organism evidence="1 2">
    <name type="scientific">Hallella bergensis DSM 17361</name>
    <dbReference type="NCBI Taxonomy" id="585502"/>
    <lineage>
        <taxon>Bacteria</taxon>
        <taxon>Pseudomonadati</taxon>
        <taxon>Bacteroidota</taxon>
        <taxon>Bacteroidia</taxon>
        <taxon>Bacteroidales</taxon>
        <taxon>Prevotellaceae</taxon>
        <taxon>Hallella</taxon>
    </lineage>
</organism>
<proteinExistence type="predicted"/>
<keyword evidence="2" id="KW-1185">Reference proteome</keyword>
<dbReference type="HOGENOM" id="CLU_3314512_0_0_10"/>
<dbReference type="EMBL" id="ACKS01000068">
    <property type="protein sequence ID" value="EFA43993.1"/>
    <property type="molecule type" value="Genomic_DNA"/>
</dbReference>
<dbReference type="Proteomes" id="UP000003160">
    <property type="component" value="Unassembled WGS sequence"/>
</dbReference>
<protein>
    <submittedName>
        <fullName evidence="1">Uncharacterized protein</fullName>
    </submittedName>
</protein>
<gene>
    <name evidence="1" type="ORF">HMPREF0645_1594</name>
</gene>
<reference evidence="1 2" key="1">
    <citation type="submission" date="2009-10" db="EMBL/GenBank/DDBJ databases">
        <authorList>
            <person name="Qin X."/>
            <person name="Bachman B."/>
            <person name="Battles P."/>
            <person name="Bell A."/>
            <person name="Bess C."/>
            <person name="Bickham C."/>
            <person name="Chaboub L."/>
            <person name="Chen D."/>
            <person name="Coyle M."/>
            <person name="Deiros D.R."/>
            <person name="Dinh H."/>
            <person name="Forbes L."/>
            <person name="Fowler G."/>
            <person name="Francisco L."/>
            <person name="Fu Q."/>
            <person name="Gubbala S."/>
            <person name="Hale W."/>
            <person name="Han Y."/>
            <person name="Hemphill L."/>
            <person name="Highlander S.K."/>
            <person name="Hirani K."/>
            <person name="Hogues M."/>
            <person name="Jackson L."/>
            <person name="Jakkamsetti A."/>
            <person name="Javaid M."/>
            <person name="Jiang H."/>
            <person name="Korchina V."/>
            <person name="Kovar C."/>
            <person name="Lara F."/>
            <person name="Lee S."/>
            <person name="Mata R."/>
            <person name="Mathew T."/>
            <person name="Moen C."/>
            <person name="Morales K."/>
            <person name="Munidasa M."/>
            <person name="Nazareth L."/>
            <person name="Ngo R."/>
            <person name="Nguyen L."/>
            <person name="Okwuonu G."/>
            <person name="Ongeri F."/>
            <person name="Patil S."/>
            <person name="Petrosino J."/>
            <person name="Pham C."/>
            <person name="Pham P."/>
            <person name="Pu L.-L."/>
            <person name="Puazo M."/>
            <person name="Raj R."/>
            <person name="Reid J."/>
            <person name="Rouhana J."/>
            <person name="Saada N."/>
            <person name="Shang Y."/>
            <person name="Simmons D."/>
            <person name="Thornton R."/>
            <person name="Warren J."/>
            <person name="Weissenberger G."/>
            <person name="Zhang J."/>
            <person name="Zhang L."/>
            <person name="Zhou C."/>
            <person name="Zhu D."/>
            <person name="Muzny D."/>
            <person name="Worley K."/>
            <person name="Gibbs R."/>
        </authorList>
    </citation>
    <scope>NUCLEOTIDE SEQUENCE [LARGE SCALE GENOMIC DNA]</scope>
    <source>
        <strain evidence="1 2">DSM 17361</strain>
    </source>
</reference>
<comment type="caution">
    <text evidence="1">The sequence shown here is derived from an EMBL/GenBank/DDBJ whole genome shotgun (WGS) entry which is preliminary data.</text>
</comment>
<dbReference type="AlphaFoldDB" id="D1PXA9"/>
<sequence>MEVFLSAHNQHLDNMEHHSIANEKQGVFYAVTSQISPNH</sequence>
<evidence type="ECO:0000313" key="2">
    <source>
        <dbReference type="Proteomes" id="UP000003160"/>
    </source>
</evidence>